<dbReference type="GeneID" id="54568071"/>
<reference evidence="2" key="1">
    <citation type="journal article" date="2020" name="Stud. Mycol.">
        <title>101 Dothideomycetes genomes: a test case for predicting lifestyles and emergence of pathogens.</title>
        <authorList>
            <person name="Haridas S."/>
            <person name="Albert R."/>
            <person name="Binder M."/>
            <person name="Bloem J."/>
            <person name="Labutti K."/>
            <person name="Salamov A."/>
            <person name="Andreopoulos B."/>
            <person name="Baker S."/>
            <person name="Barry K."/>
            <person name="Bills G."/>
            <person name="Bluhm B."/>
            <person name="Cannon C."/>
            <person name="Castanera R."/>
            <person name="Culley D."/>
            <person name="Daum C."/>
            <person name="Ezra D."/>
            <person name="Gonzalez J."/>
            <person name="Henrissat B."/>
            <person name="Kuo A."/>
            <person name="Liang C."/>
            <person name="Lipzen A."/>
            <person name="Lutzoni F."/>
            <person name="Magnuson J."/>
            <person name="Mondo S."/>
            <person name="Nolan M."/>
            <person name="Ohm R."/>
            <person name="Pangilinan J."/>
            <person name="Park H.-J."/>
            <person name="Ramirez L."/>
            <person name="Alfaro M."/>
            <person name="Sun H."/>
            <person name="Tritt A."/>
            <person name="Yoshinaga Y."/>
            <person name="Zwiers L.-H."/>
            <person name="Turgeon B."/>
            <person name="Goodwin S."/>
            <person name="Spatafora J."/>
            <person name="Crous P."/>
            <person name="Grigoriev I."/>
        </authorList>
    </citation>
    <scope>NUCLEOTIDE SEQUENCE</scope>
    <source>
        <strain evidence="2">ATCC 36951</strain>
    </source>
</reference>
<proteinExistence type="predicted"/>
<evidence type="ECO:0000313" key="3">
    <source>
        <dbReference type="Proteomes" id="UP000799537"/>
    </source>
</evidence>
<gene>
    <name evidence="2" type="ORF">M409DRAFT_61561</name>
</gene>
<sequence length="168" mass="19611">MYDWSGRFEDDTHERDLPSTEKLQFPQASNLKVNFGVKVNEGQHRDDIRKDVAYRWGDDKDRNGERGVECGDEDKEYDDNDGHGREDSDQDEENVDDDDESDDEHDDEDESEDEVGSEDEDEDEDDSETAYSYDELQDSDYVDDPNAFDSDDDDSLLEDYYDLTHFND</sequence>
<organism evidence="2 3">
    <name type="scientific">Zasmidium cellare ATCC 36951</name>
    <dbReference type="NCBI Taxonomy" id="1080233"/>
    <lineage>
        <taxon>Eukaryota</taxon>
        <taxon>Fungi</taxon>
        <taxon>Dikarya</taxon>
        <taxon>Ascomycota</taxon>
        <taxon>Pezizomycotina</taxon>
        <taxon>Dothideomycetes</taxon>
        <taxon>Dothideomycetidae</taxon>
        <taxon>Mycosphaerellales</taxon>
        <taxon>Mycosphaerellaceae</taxon>
        <taxon>Zasmidium</taxon>
    </lineage>
</organism>
<evidence type="ECO:0000313" key="2">
    <source>
        <dbReference type="EMBL" id="KAF2158549.1"/>
    </source>
</evidence>
<dbReference type="RefSeq" id="XP_033659438.1">
    <property type="nucleotide sequence ID" value="XM_033814799.1"/>
</dbReference>
<protein>
    <submittedName>
        <fullName evidence="2">Uncharacterized protein</fullName>
    </submittedName>
</protein>
<feature type="compositionally biased region" description="Acidic residues" evidence="1">
    <location>
        <begin position="70"/>
        <end position="79"/>
    </location>
</feature>
<feature type="compositionally biased region" description="Acidic residues" evidence="1">
    <location>
        <begin position="88"/>
        <end position="128"/>
    </location>
</feature>
<feature type="region of interest" description="Disordered" evidence="1">
    <location>
        <begin position="1"/>
        <end position="155"/>
    </location>
</feature>
<feature type="compositionally biased region" description="Basic and acidic residues" evidence="1">
    <location>
        <begin position="41"/>
        <end position="69"/>
    </location>
</feature>
<evidence type="ECO:0000256" key="1">
    <source>
        <dbReference type="SAM" id="MobiDB-lite"/>
    </source>
</evidence>
<name>A0A6A6BYE3_ZASCE</name>
<accession>A0A6A6BYE3</accession>
<feature type="compositionally biased region" description="Basic and acidic residues" evidence="1">
    <location>
        <begin position="1"/>
        <end position="19"/>
    </location>
</feature>
<dbReference type="AlphaFoldDB" id="A0A6A6BYE3"/>
<dbReference type="Proteomes" id="UP000799537">
    <property type="component" value="Unassembled WGS sequence"/>
</dbReference>
<dbReference type="EMBL" id="ML993657">
    <property type="protein sequence ID" value="KAF2158549.1"/>
    <property type="molecule type" value="Genomic_DNA"/>
</dbReference>
<keyword evidence="3" id="KW-1185">Reference proteome</keyword>